<evidence type="ECO:0000259" key="1">
    <source>
        <dbReference type="PROSITE" id="PS51186"/>
    </source>
</evidence>
<dbReference type="CDD" id="cd04301">
    <property type="entry name" value="NAT_SF"/>
    <property type="match status" value="1"/>
</dbReference>
<dbReference type="Proteomes" id="UP000191554">
    <property type="component" value="Unassembled WGS sequence"/>
</dbReference>
<proteinExistence type="predicted"/>
<dbReference type="AlphaFoldDB" id="A0A1V4SFS9"/>
<evidence type="ECO:0000313" key="2">
    <source>
        <dbReference type="EMBL" id="OPX42127.1"/>
    </source>
</evidence>
<dbReference type="STRING" id="48256.CLHUN_40330"/>
<dbReference type="InterPro" id="IPR016181">
    <property type="entry name" value="Acyl_CoA_acyltransferase"/>
</dbReference>
<gene>
    <name evidence="2" type="ORF">CLHUN_40330</name>
</gene>
<dbReference type="Pfam" id="PF00583">
    <property type="entry name" value="Acetyltransf_1"/>
    <property type="match status" value="1"/>
</dbReference>
<keyword evidence="3" id="KW-1185">Reference proteome</keyword>
<dbReference type="PROSITE" id="PS51186">
    <property type="entry name" value="GNAT"/>
    <property type="match status" value="1"/>
</dbReference>
<dbReference type="Gene3D" id="3.40.630.30">
    <property type="match status" value="1"/>
</dbReference>
<accession>A0A1V4SFS9</accession>
<feature type="domain" description="N-acetyltransferase" evidence="1">
    <location>
        <begin position="162"/>
        <end position="305"/>
    </location>
</feature>
<dbReference type="SUPFAM" id="SSF55729">
    <property type="entry name" value="Acyl-CoA N-acyltransferases (Nat)"/>
    <property type="match status" value="1"/>
</dbReference>
<dbReference type="InterPro" id="IPR000182">
    <property type="entry name" value="GNAT_dom"/>
</dbReference>
<dbReference type="GO" id="GO:0016747">
    <property type="term" value="F:acyltransferase activity, transferring groups other than amino-acyl groups"/>
    <property type="evidence" value="ECO:0007669"/>
    <property type="project" value="InterPro"/>
</dbReference>
<organism evidence="2 3">
    <name type="scientific">Ruminiclostridium hungatei</name>
    <name type="common">Clostridium hungatei</name>
    <dbReference type="NCBI Taxonomy" id="48256"/>
    <lineage>
        <taxon>Bacteria</taxon>
        <taxon>Bacillati</taxon>
        <taxon>Bacillota</taxon>
        <taxon>Clostridia</taxon>
        <taxon>Eubacteriales</taxon>
        <taxon>Oscillospiraceae</taxon>
        <taxon>Ruminiclostridium</taxon>
    </lineage>
</organism>
<protein>
    <recommendedName>
        <fullName evidence="1">N-acetyltransferase domain-containing protein</fullName>
    </recommendedName>
</protein>
<dbReference type="EMBL" id="MZGX01000034">
    <property type="protein sequence ID" value="OPX42127.1"/>
    <property type="molecule type" value="Genomic_DNA"/>
</dbReference>
<reference evidence="2 3" key="1">
    <citation type="submission" date="2017-03" db="EMBL/GenBank/DDBJ databases">
        <title>Genome sequence of Clostridium hungatei DSM 14427.</title>
        <authorList>
            <person name="Poehlein A."/>
            <person name="Daniel R."/>
        </authorList>
    </citation>
    <scope>NUCLEOTIDE SEQUENCE [LARGE SCALE GENOMIC DNA]</scope>
    <source>
        <strain evidence="2 3">DSM 14427</strain>
    </source>
</reference>
<dbReference type="RefSeq" id="WP_080066491.1">
    <property type="nucleotide sequence ID" value="NZ_MZGX01000034.1"/>
</dbReference>
<comment type="caution">
    <text evidence="2">The sequence shown here is derived from an EMBL/GenBank/DDBJ whole genome shotgun (WGS) entry which is preliminary data.</text>
</comment>
<name>A0A1V4SFS9_RUMHU</name>
<sequence>MKTYHRNFIYESKDFDNMCSFILEDNKLRKEHFIWHIGRIVDWKYNLSNFSRHFPDNYCRGAQLWFDYFNNPIGFVISEEFNNEFSILLKNAYSFLYPELLGWVRKEWGCKHKGLVTQAIETQTGYIKILESNGYKRNENIELTRVFDTSLYKNFMIEDLSISFLSMAENKDYSEQAILRRNAWPKTYSDEIDLQIKEYTRRSPIYNANFDFVLVNKEGRHISGCEAFIDYENNTAEIERVCTHSDFYNRGYAGTVLKACMRKLYEHNILTAFISGSYDKSIHLYGKLGHVKEYTRFSYECRTGE</sequence>
<dbReference type="OrthoDB" id="62792at2"/>
<evidence type="ECO:0000313" key="3">
    <source>
        <dbReference type="Proteomes" id="UP000191554"/>
    </source>
</evidence>